<dbReference type="SUPFAM" id="SSF53335">
    <property type="entry name" value="S-adenosyl-L-methionine-dependent methyltransferases"/>
    <property type="match status" value="1"/>
</dbReference>
<protein>
    <recommendedName>
        <fullName evidence="2">Methyltransferase type 11 domain-containing protein</fullName>
    </recommendedName>
</protein>
<proteinExistence type="predicted"/>
<sequence length="202" mass="23735">MRVENRDSRILKLVAGKEVLDIGCTWVDDDKTWVHGDMLKVAKDVTGIDITDVAKFQDQGYNITHQSADEPFALRRRFDVIVAAEVLDHTANLGIFMQNVKRHLRPDGIFVVVMHNPQAFEFFLEQLLFRGSLRIYEHTHWQNETTMRNLLERYGLRLIRREFYHYGAFSRIGKVYDLLTWWMPSMFSRCVLYVAGHDKEGK</sequence>
<evidence type="ECO:0000313" key="1">
    <source>
        <dbReference type="EMBL" id="KKL69722.1"/>
    </source>
</evidence>
<accession>A0A0F9H320</accession>
<evidence type="ECO:0008006" key="2">
    <source>
        <dbReference type="Google" id="ProtNLM"/>
    </source>
</evidence>
<reference evidence="1" key="1">
    <citation type="journal article" date="2015" name="Nature">
        <title>Complex archaea that bridge the gap between prokaryotes and eukaryotes.</title>
        <authorList>
            <person name="Spang A."/>
            <person name="Saw J.H."/>
            <person name="Jorgensen S.L."/>
            <person name="Zaremba-Niedzwiedzka K."/>
            <person name="Martijn J."/>
            <person name="Lind A.E."/>
            <person name="van Eijk R."/>
            <person name="Schleper C."/>
            <person name="Guy L."/>
            <person name="Ettema T.J."/>
        </authorList>
    </citation>
    <scope>NUCLEOTIDE SEQUENCE</scope>
</reference>
<organism evidence="1">
    <name type="scientific">marine sediment metagenome</name>
    <dbReference type="NCBI Taxonomy" id="412755"/>
    <lineage>
        <taxon>unclassified sequences</taxon>
        <taxon>metagenomes</taxon>
        <taxon>ecological metagenomes</taxon>
    </lineage>
</organism>
<dbReference type="AlphaFoldDB" id="A0A0F9H320"/>
<dbReference type="EMBL" id="LAZR01026125">
    <property type="protein sequence ID" value="KKL69722.1"/>
    <property type="molecule type" value="Genomic_DNA"/>
</dbReference>
<gene>
    <name evidence="1" type="ORF">LCGC14_2112060</name>
</gene>
<dbReference type="CDD" id="cd02440">
    <property type="entry name" value="AdoMet_MTases"/>
    <property type="match status" value="1"/>
</dbReference>
<dbReference type="Pfam" id="PF13489">
    <property type="entry name" value="Methyltransf_23"/>
    <property type="match status" value="1"/>
</dbReference>
<comment type="caution">
    <text evidence="1">The sequence shown here is derived from an EMBL/GenBank/DDBJ whole genome shotgun (WGS) entry which is preliminary data.</text>
</comment>
<dbReference type="Gene3D" id="3.40.50.150">
    <property type="entry name" value="Vaccinia Virus protein VP39"/>
    <property type="match status" value="1"/>
</dbReference>
<dbReference type="InterPro" id="IPR029063">
    <property type="entry name" value="SAM-dependent_MTases_sf"/>
</dbReference>
<name>A0A0F9H320_9ZZZZ</name>